<keyword evidence="6 10" id="KW-0686">Riboflavin biosynthesis</keyword>
<dbReference type="Gene3D" id="3.40.430.10">
    <property type="entry name" value="Dihydrofolate Reductase, subunit A"/>
    <property type="match status" value="2"/>
</dbReference>
<evidence type="ECO:0000256" key="4">
    <source>
        <dbReference type="ARBA" id="ARBA00005259"/>
    </source>
</evidence>
<evidence type="ECO:0000256" key="5">
    <source>
        <dbReference type="ARBA" id="ARBA00007417"/>
    </source>
</evidence>
<evidence type="ECO:0000256" key="2">
    <source>
        <dbReference type="ARBA" id="ARBA00004882"/>
    </source>
</evidence>
<dbReference type="InterPro" id="IPR002734">
    <property type="entry name" value="RibDG_C"/>
</dbReference>
<dbReference type="PANTHER" id="PTHR38011">
    <property type="entry name" value="DIHYDROFOLATE REDUCTASE FAMILY PROTEIN (AFU_ORTHOLOGUE AFUA_8G06820)"/>
    <property type="match status" value="1"/>
</dbReference>
<comment type="cofactor">
    <cofactor evidence="10">
        <name>Zn(2+)</name>
        <dbReference type="ChEBI" id="CHEBI:29105"/>
    </cofactor>
    <text evidence="10">Binds 1 zinc ion.</text>
</comment>
<evidence type="ECO:0000313" key="12">
    <source>
        <dbReference type="EMBL" id="GHH18944.1"/>
    </source>
</evidence>
<dbReference type="Pfam" id="PF01872">
    <property type="entry name" value="RibD_C"/>
    <property type="match status" value="1"/>
</dbReference>
<keyword evidence="8 10" id="KW-0560">Oxidoreductase</keyword>
<dbReference type="InterPro" id="IPR016193">
    <property type="entry name" value="Cytidine_deaminase-like"/>
</dbReference>
<gene>
    <name evidence="12" type="ORF">GCM10008023_25450</name>
</gene>
<comment type="similarity">
    <text evidence="5 10">In the C-terminal section; belongs to the HTP reductase family.</text>
</comment>
<dbReference type="EMBL" id="BNAQ01000003">
    <property type="protein sequence ID" value="GHH18944.1"/>
    <property type="molecule type" value="Genomic_DNA"/>
</dbReference>
<dbReference type="CDD" id="cd01284">
    <property type="entry name" value="Riboflavin_deaminase-reductase"/>
    <property type="match status" value="1"/>
</dbReference>
<dbReference type="Pfam" id="PF00383">
    <property type="entry name" value="dCMP_cyt_deam_1"/>
    <property type="match status" value="1"/>
</dbReference>
<comment type="caution">
    <text evidence="12">The sequence shown here is derived from an EMBL/GenBank/DDBJ whole genome shotgun (WGS) entry which is preliminary data.</text>
</comment>
<reference evidence="13" key="1">
    <citation type="journal article" date="2019" name="Int. J. Syst. Evol. Microbiol.">
        <title>The Global Catalogue of Microorganisms (GCM) 10K type strain sequencing project: providing services to taxonomists for standard genome sequencing and annotation.</title>
        <authorList>
            <consortium name="The Broad Institute Genomics Platform"/>
            <consortium name="The Broad Institute Genome Sequencing Center for Infectious Disease"/>
            <person name="Wu L."/>
            <person name="Ma J."/>
        </authorList>
    </citation>
    <scope>NUCLEOTIDE SEQUENCE [LARGE SCALE GENOMIC DNA]</scope>
    <source>
        <strain evidence="13">CGMCC 1.8957</strain>
    </source>
</reference>
<dbReference type="Gene3D" id="3.40.140.10">
    <property type="entry name" value="Cytidine Deaminase, domain 2"/>
    <property type="match status" value="1"/>
</dbReference>
<dbReference type="SUPFAM" id="SSF53927">
    <property type="entry name" value="Cytidine deaminase-like"/>
    <property type="match status" value="1"/>
</dbReference>
<dbReference type="PANTHER" id="PTHR38011:SF7">
    <property type="entry name" value="2,5-DIAMINO-6-RIBOSYLAMINO-4(3H)-PYRIMIDINONE 5'-PHOSPHATE REDUCTASE"/>
    <property type="match status" value="1"/>
</dbReference>
<dbReference type="EC" id="1.1.1.193" evidence="10"/>
<dbReference type="InterPro" id="IPR024072">
    <property type="entry name" value="DHFR-like_dom_sf"/>
</dbReference>
<protein>
    <recommendedName>
        <fullName evidence="10">Riboflavin biosynthesis protein RibD</fullName>
    </recommendedName>
    <domain>
        <recommendedName>
            <fullName evidence="10">Diaminohydroxyphosphoribosylaminopyrimidine deaminase</fullName>
            <shortName evidence="10">DRAP deaminase</shortName>
            <ecNumber evidence="10">3.5.4.26</ecNumber>
        </recommendedName>
        <alternativeName>
            <fullName evidence="10">Riboflavin-specific deaminase</fullName>
        </alternativeName>
    </domain>
    <domain>
        <recommendedName>
            <fullName evidence="10">5-amino-6-(5-phosphoribosylamino)uracil reductase</fullName>
            <ecNumber evidence="10">1.1.1.193</ecNumber>
        </recommendedName>
        <alternativeName>
            <fullName evidence="10">HTP reductase</fullName>
        </alternativeName>
    </domain>
</protein>
<evidence type="ECO:0000313" key="13">
    <source>
        <dbReference type="Proteomes" id="UP000652430"/>
    </source>
</evidence>
<dbReference type="SUPFAM" id="SSF53597">
    <property type="entry name" value="Dihydrofolate reductase-like"/>
    <property type="match status" value="1"/>
</dbReference>
<feature type="domain" description="CMP/dCMP-type deaminase" evidence="11">
    <location>
        <begin position="1"/>
        <end position="118"/>
    </location>
</feature>
<dbReference type="PIRSF" id="PIRSF006769">
    <property type="entry name" value="RibD"/>
    <property type="match status" value="1"/>
</dbReference>
<keyword evidence="10" id="KW-0378">Hydrolase</keyword>
<dbReference type="InterPro" id="IPR002125">
    <property type="entry name" value="CMP_dCMP_dom"/>
</dbReference>
<keyword evidence="7 10" id="KW-0521">NADP</keyword>
<evidence type="ECO:0000256" key="1">
    <source>
        <dbReference type="ARBA" id="ARBA00002151"/>
    </source>
</evidence>
<sequence>MGAALALGERGRGRTTPNPNVGCVIVADGIVVGRGWTQPGGRPHAEAMALAQAGEKSRGATVYTTLEPCAHVSTRGPACSDLLQLAGVARVVVALGDPDPRTNGAGVARLRDAGIVVDLGARAADARTAMVGFLMRRQDGRPAVTLKLALSLDGATALGSGASQWITGAQARAHAHLERTRHDAILVGRATIDADDPTLDVRLPGLEARSPRRFILSRTSDLHHPAPDGALPWENLAAPDAIGSLEGVDTLLVEGGPTTAAAFLAADLVDRLLLYRAPILVGGGRTLPDIGLADLSEAHGRWTMTDARTLGSDRLEVYERVRE</sequence>
<comment type="function">
    <text evidence="1 10">Converts 2,5-diamino-6-(ribosylamino)-4(3h)-pyrimidinone 5'-phosphate into 5-amino-6-(ribosylamino)-2,4(1h,3h)-pyrimidinedione 5'-phosphate.</text>
</comment>
<accession>A0ABQ3LKJ9</accession>
<keyword evidence="9" id="KW-0511">Multifunctional enzyme</keyword>
<evidence type="ECO:0000256" key="9">
    <source>
        <dbReference type="ARBA" id="ARBA00023268"/>
    </source>
</evidence>
<organism evidence="12 13">
    <name type="scientific">Sphingomonas glacialis</name>
    <dbReference type="NCBI Taxonomy" id="658225"/>
    <lineage>
        <taxon>Bacteria</taxon>
        <taxon>Pseudomonadati</taxon>
        <taxon>Pseudomonadota</taxon>
        <taxon>Alphaproteobacteria</taxon>
        <taxon>Sphingomonadales</taxon>
        <taxon>Sphingomonadaceae</taxon>
        <taxon>Sphingomonas</taxon>
    </lineage>
</organism>
<dbReference type="PROSITE" id="PS51747">
    <property type="entry name" value="CYT_DCMP_DEAMINASES_2"/>
    <property type="match status" value="1"/>
</dbReference>
<dbReference type="Proteomes" id="UP000652430">
    <property type="component" value="Unassembled WGS sequence"/>
</dbReference>
<comment type="similarity">
    <text evidence="4 10">In the N-terminal section; belongs to the cytidine and deoxycytidylate deaminase family.</text>
</comment>
<dbReference type="InterPro" id="IPR050765">
    <property type="entry name" value="Riboflavin_Biosynth_HTPR"/>
</dbReference>
<comment type="pathway">
    <text evidence="3 10">Cofactor biosynthesis; riboflavin biosynthesis; 5-amino-6-(D-ribitylamino)uracil from GTP: step 3/4.</text>
</comment>
<keyword evidence="10" id="KW-0862">Zinc</keyword>
<comment type="catalytic activity">
    <reaction evidence="10">
        <text>2,5-diamino-6-hydroxy-4-(5-phosphoribosylamino)-pyrimidine + H2O + H(+) = 5-amino-6-(5-phospho-D-ribosylamino)uracil + NH4(+)</text>
        <dbReference type="Rhea" id="RHEA:21868"/>
        <dbReference type="ChEBI" id="CHEBI:15377"/>
        <dbReference type="ChEBI" id="CHEBI:15378"/>
        <dbReference type="ChEBI" id="CHEBI:28938"/>
        <dbReference type="ChEBI" id="CHEBI:58453"/>
        <dbReference type="ChEBI" id="CHEBI:58614"/>
        <dbReference type="EC" id="3.5.4.26"/>
    </reaction>
</comment>
<evidence type="ECO:0000256" key="3">
    <source>
        <dbReference type="ARBA" id="ARBA00004910"/>
    </source>
</evidence>
<keyword evidence="10" id="KW-0479">Metal-binding</keyword>
<dbReference type="NCBIfam" id="TIGR00326">
    <property type="entry name" value="eubact_ribD"/>
    <property type="match status" value="1"/>
</dbReference>
<keyword evidence="13" id="KW-1185">Reference proteome</keyword>
<comment type="pathway">
    <text evidence="2 10">Cofactor biosynthesis; riboflavin biosynthesis; 5-amino-6-(D-ribitylamino)uracil from GTP: step 2/4.</text>
</comment>
<evidence type="ECO:0000256" key="7">
    <source>
        <dbReference type="ARBA" id="ARBA00022857"/>
    </source>
</evidence>
<comment type="catalytic activity">
    <reaction evidence="10">
        <text>5-amino-6-(5-phospho-D-ribitylamino)uracil + NADP(+) = 5-amino-6-(5-phospho-D-ribosylamino)uracil + NADPH + H(+)</text>
        <dbReference type="Rhea" id="RHEA:17845"/>
        <dbReference type="ChEBI" id="CHEBI:15378"/>
        <dbReference type="ChEBI" id="CHEBI:57783"/>
        <dbReference type="ChEBI" id="CHEBI:58349"/>
        <dbReference type="ChEBI" id="CHEBI:58421"/>
        <dbReference type="ChEBI" id="CHEBI:58453"/>
        <dbReference type="EC" id="1.1.1.193"/>
    </reaction>
</comment>
<evidence type="ECO:0000256" key="6">
    <source>
        <dbReference type="ARBA" id="ARBA00022619"/>
    </source>
</evidence>
<evidence type="ECO:0000256" key="8">
    <source>
        <dbReference type="ARBA" id="ARBA00023002"/>
    </source>
</evidence>
<evidence type="ECO:0000256" key="10">
    <source>
        <dbReference type="PIRNR" id="PIRNR006769"/>
    </source>
</evidence>
<dbReference type="InterPro" id="IPR004794">
    <property type="entry name" value="Eubact_RibD"/>
</dbReference>
<dbReference type="EC" id="3.5.4.26" evidence="10"/>
<proteinExistence type="inferred from homology"/>
<evidence type="ECO:0000259" key="11">
    <source>
        <dbReference type="PROSITE" id="PS51747"/>
    </source>
</evidence>
<name>A0ABQ3LKJ9_9SPHN</name>